<comment type="caution">
    <text evidence="2">The sequence shown here is derived from an EMBL/GenBank/DDBJ whole genome shotgun (WGS) entry which is preliminary data.</text>
</comment>
<reference evidence="2" key="1">
    <citation type="journal article" date="2021" name="Proc. Natl. Acad. Sci. U.S.A.">
        <title>Three genomes in the algal genus Volvox reveal the fate of a haploid sex-determining region after a transition to homothallism.</title>
        <authorList>
            <person name="Yamamoto K."/>
            <person name="Hamaji T."/>
            <person name="Kawai-Toyooka H."/>
            <person name="Matsuzaki R."/>
            <person name="Takahashi F."/>
            <person name="Nishimura Y."/>
            <person name="Kawachi M."/>
            <person name="Noguchi H."/>
            <person name="Minakuchi Y."/>
            <person name="Umen J.G."/>
            <person name="Toyoda A."/>
            <person name="Nozaki H."/>
        </authorList>
    </citation>
    <scope>NUCLEOTIDE SEQUENCE</scope>
    <source>
        <strain evidence="2">NIES-3780</strain>
    </source>
</reference>
<evidence type="ECO:0000313" key="2">
    <source>
        <dbReference type="EMBL" id="GIL67568.1"/>
    </source>
</evidence>
<gene>
    <name evidence="2" type="ORF">Vafri_20927</name>
</gene>
<protein>
    <recommendedName>
        <fullName evidence="1">Retrovirus-related Pol polyprotein from transposon TNT 1-94-like beta-barrel domain-containing protein</fullName>
    </recommendedName>
</protein>
<dbReference type="InterPro" id="IPR054722">
    <property type="entry name" value="PolX-like_BBD"/>
</dbReference>
<evidence type="ECO:0000313" key="3">
    <source>
        <dbReference type="Proteomes" id="UP000747399"/>
    </source>
</evidence>
<sequence>MGSGSFRMDGWSVDSDASQHITYDERDLINVRKLDASSSFDIHSIGGEVLRPIAMGMLVLAPNFCPGLTTTIADVCLIPESQVKVLSVAAMSEVGAVVRFDENVVTICDRV</sequence>
<name>A0A8J4FEF6_9CHLO</name>
<organism evidence="2 3">
    <name type="scientific">Volvox africanus</name>
    <dbReference type="NCBI Taxonomy" id="51714"/>
    <lineage>
        <taxon>Eukaryota</taxon>
        <taxon>Viridiplantae</taxon>
        <taxon>Chlorophyta</taxon>
        <taxon>core chlorophytes</taxon>
        <taxon>Chlorophyceae</taxon>
        <taxon>CS clade</taxon>
        <taxon>Chlamydomonadales</taxon>
        <taxon>Volvocaceae</taxon>
        <taxon>Volvox</taxon>
    </lineage>
</organism>
<evidence type="ECO:0000259" key="1">
    <source>
        <dbReference type="Pfam" id="PF22936"/>
    </source>
</evidence>
<keyword evidence="3" id="KW-1185">Reference proteome</keyword>
<dbReference type="Proteomes" id="UP000747399">
    <property type="component" value="Unassembled WGS sequence"/>
</dbReference>
<dbReference type="Pfam" id="PF22936">
    <property type="entry name" value="Pol_BBD"/>
    <property type="match status" value="1"/>
</dbReference>
<feature type="non-terminal residue" evidence="2">
    <location>
        <position position="111"/>
    </location>
</feature>
<feature type="domain" description="Retrovirus-related Pol polyprotein from transposon TNT 1-94-like beta-barrel" evidence="1">
    <location>
        <begin position="11"/>
        <end position="95"/>
    </location>
</feature>
<dbReference type="AlphaFoldDB" id="A0A8J4FEF6"/>
<dbReference type="EMBL" id="BNCO01000100">
    <property type="protein sequence ID" value="GIL67568.1"/>
    <property type="molecule type" value="Genomic_DNA"/>
</dbReference>
<proteinExistence type="predicted"/>
<accession>A0A8J4FEF6</accession>